<comment type="pathway">
    <text evidence="1">Amine and polyamine biosynthesis; ectoine biosynthesis; L-ectoine from L-aspartate 4-semialdehyde: step 3/3.</text>
</comment>
<reference evidence="8 9" key="1">
    <citation type="submission" date="2018-02" db="EMBL/GenBank/DDBJ databases">
        <title>The draft genome of Phyllobacterium sp. 1N-3.</title>
        <authorList>
            <person name="Liu L."/>
            <person name="Li L."/>
            <person name="Zhang X."/>
            <person name="Wang T."/>
            <person name="Liang L."/>
        </authorList>
    </citation>
    <scope>NUCLEOTIDE SEQUENCE [LARGE SCALE GENOMIC DNA]</scope>
    <source>
        <strain evidence="8 9">1N-3</strain>
    </source>
</reference>
<accession>A0A2S9ISL8</accession>
<dbReference type="GO" id="GO:0033990">
    <property type="term" value="F:ectoine synthase activity"/>
    <property type="evidence" value="ECO:0007669"/>
    <property type="project" value="UniProtKB-EC"/>
</dbReference>
<evidence type="ECO:0000313" key="9">
    <source>
        <dbReference type="Proteomes" id="UP000239434"/>
    </source>
</evidence>
<evidence type="ECO:0000256" key="3">
    <source>
        <dbReference type="ARBA" id="ARBA00013192"/>
    </source>
</evidence>
<dbReference type="Proteomes" id="UP000239434">
    <property type="component" value="Unassembled WGS sequence"/>
</dbReference>
<dbReference type="Pfam" id="PF06339">
    <property type="entry name" value="Ectoine_synth"/>
    <property type="match status" value="1"/>
</dbReference>
<name>A0A2S9ISL8_9HYPH</name>
<organism evidence="8 9">
    <name type="scientific">Phyllobacterium phragmitis</name>
    <dbReference type="NCBI Taxonomy" id="2670329"/>
    <lineage>
        <taxon>Bacteria</taxon>
        <taxon>Pseudomonadati</taxon>
        <taxon>Pseudomonadota</taxon>
        <taxon>Alphaproteobacteria</taxon>
        <taxon>Hyphomicrobiales</taxon>
        <taxon>Phyllobacteriaceae</taxon>
        <taxon>Phyllobacterium</taxon>
    </lineage>
</organism>
<sequence>MIVRSLVEISGSERDVNWGLGQSRRFLLADDNMGFTVADTTIPAETAIFLEYKHHLEACYCIEGTGEVEDMNGNIYPIEPGVIYALDKHDPHFLRVFTDMRLVSVFSPALNGAESHSLSNERASTY</sequence>
<dbReference type="AlphaFoldDB" id="A0A2S9ISL8"/>
<dbReference type="RefSeq" id="WP_105741724.1">
    <property type="nucleotide sequence ID" value="NZ_PVBR01000006.1"/>
</dbReference>
<dbReference type="Gene3D" id="2.60.120.10">
    <property type="entry name" value="Jelly Rolls"/>
    <property type="match status" value="1"/>
</dbReference>
<evidence type="ECO:0000256" key="5">
    <source>
        <dbReference type="ARBA" id="ARBA00023239"/>
    </source>
</evidence>
<dbReference type="EMBL" id="PVBR01000006">
    <property type="protein sequence ID" value="PRD43512.1"/>
    <property type="molecule type" value="Genomic_DNA"/>
</dbReference>
<comment type="catalytic activity">
    <reaction evidence="7">
        <text>(2S)-4-acetamido-2-aminobutanoate = L-ectoine + H2O</text>
        <dbReference type="Rhea" id="RHEA:17281"/>
        <dbReference type="ChEBI" id="CHEBI:15377"/>
        <dbReference type="ChEBI" id="CHEBI:58515"/>
        <dbReference type="ChEBI" id="CHEBI:58929"/>
        <dbReference type="EC" id="4.2.1.108"/>
    </reaction>
</comment>
<evidence type="ECO:0000256" key="1">
    <source>
        <dbReference type="ARBA" id="ARBA00005181"/>
    </source>
</evidence>
<dbReference type="GO" id="GO:0019491">
    <property type="term" value="P:ectoine biosynthetic process"/>
    <property type="evidence" value="ECO:0007669"/>
    <property type="project" value="UniProtKB-UniPathway"/>
</dbReference>
<keyword evidence="5" id="KW-0456">Lyase</keyword>
<dbReference type="NCBIfam" id="NF009806">
    <property type="entry name" value="PRK13290.1"/>
    <property type="match status" value="1"/>
</dbReference>
<evidence type="ECO:0000256" key="4">
    <source>
        <dbReference type="ARBA" id="ARBA00019707"/>
    </source>
</evidence>
<keyword evidence="9" id="KW-1185">Reference proteome</keyword>
<protein>
    <recommendedName>
        <fullName evidence="4">L-ectoine synthase</fullName>
        <ecNumber evidence="3">4.2.1.108</ecNumber>
    </recommendedName>
    <alternativeName>
        <fullName evidence="6">N-acetyldiaminobutyrate dehydratase</fullName>
    </alternativeName>
</protein>
<dbReference type="InterPro" id="IPR010462">
    <property type="entry name" value="Ectoine_synth"/>
</dbReference>
<dbReference type="PANTHER" id="PTHR39289">
    <property type="match status" value="1"/>
</dbReference>
<dbReference type="SUPFAM" id="SSF51182">
    <property type="entry name" value="RmlC-like cupins"/>
    <property type="match status" value="1"/>
</dbReference>
<dbReference type="CDD" id="cd06978">
    <property type="entry name" value="cupin_EctC"/>
    <property type="match status" value="1"/>
</dbReference>
<dbReference type="InterPro" id="IPR014710">
    <property type="entry name" value="RmlC-like_jellyroll"/>
</dbReference>
<dbReference type="UniPathway" id="UPA00067">
    <property type="reaction ID" value="UER00123"/>
</dbReference>
<evidence type="ECO:0000256" key="6">
    <source>
        <dbReference type="ARBA" id="ARBA00033271"/>
    </source>
</evidence>
<evidence type="ECO:0000256" key="2">
    <source>
        <dbReference type="ARBA" id="ARBA00009637"/>
    </source>
</evidence>
<dbReference type="EC" id="4.2.1.108" evidence="3"/>
<dbReference type="PANTHER" id="PTHR39289:SF1">
    <property type="entry name" value="L-ECTOINE SYNTHASE"/>
    <property type="match status" value="1"/>
</dbReference>
<dbReference type="InterPro" id="IPR011051">
    <property type="entry name" value="RmlC_Cupin_sf"/>
</dbReference>
<comment type="caution">
    <text evidence="8">The sequence shown here is derived from an EMBL/GenBank/DDBJ whole genome shotgun (WGS) entry which is preliminary data.</text>
</comment>
<evidence type="ECO:0000256" key="7">
    <source>
        <dbReference type="ARBA" id="ARBA00048714"/>
    </source>
</evidence>
<gene>
    <name evidence="8" type="ORF">C5748_09560</name>
</gene>
<comment type="similarity">
    <text evidence="2">Belongs to the ectoine synthase family.</text>
</comment>
<evidence type="ECO:0000313" key="8">
    <source>
        <dbReference type="EMBL" id="PRD43512.1"/>
    </source>
</evidence>
<proteinExistence type="inferred from homology"/>